<dbReference type="RefSeq" id="XP_021875799.1">
    <property type="nucleotide sequence ID" value="XM_022029253.1"/>
</dbReference>
<evidence type="ECO:0000313" key="5">
    <source>
        <dbReference type="Proteomes" id="UP000193648"/>
    </source>
</evidence>
<feature type="region of interest" description="Disordered" evidence="2">
    <location>
        <begin position="167"/>
        <end position="188"/>
    </location>
</feature>
<comment type="caution">
    <text evidence="4">The sequence shown here is derived from an EMBL/GenBank/DDBJ whole genome shotgun (WGS) entry which is preliminary data.</text>
</comment>
<organism evidence="4 5">
    <name type="scientific">Lobosporangium transversale</name>
    <dbReference type="NCBI Taxonomy" id="64571"/>
    <lineage>
        <taxon>Eukaryota</taxon>
        <taxon>Fungi</taxon>
        <taxon>Fungi incertae sedis</taxon>
        <taxon>Mucoromycota</taxon>
        <taxon>Mortierellomycotina</taxon>
        <taxon>Mortierellomycetes</taxon>
        <taxon>Mortierellales</taxon>
        <taxon>Mortierellaceae</taxon>
        <taxon>Lobosporangium</taxon>
    </lineage>
</organism>
<keyword evidence="5" id="KW-1185">Reference proteome</keyword>
<dbReference type="InterPro" id="IPR010095">
    <property type="entry name" value="Cas12f1-like_TNB"/>
</dbReference>
<sequence>MSGSSFQAVFFDWKWPGYKGVGLQSDGHTKKLRPSFLTNGLTLTLLAYDTSKRKRRGSQAARPSNTQTSQAGQTSSSAQQGPSSSSAQRGSSSSRARRGSSSSRVRASSSAQRGYSPSSVPRGSSSSSAQQGPSSSDDDDDDDDDDDILLGANDIDLLKVDEPFLDGEEEEEAVEEGASSTDPLPPVRREINWKQSSRLLDNLDPRRPNERDILRISRAYLYKPSTKFRGELERRKHKKGITAIEGNIPSFSRSTLTDYFNYMKRLQPNQVPSSTGAGAGNGNRVTIYRTLFDFYNDGWFVRNAWDSKKAQKGCVDYVIKAVLLTGGSNGRRRGSNTNAVICIGLGAFKTNRGQASKHVILTKKLVEKAKALGYPVVGCHEYYTSAKCPRLHCDTLLENVPYRSKYCRNCKAYFDRGVVGAENIARICESQIKDQIRPSKYKPPEGGVQGQASSGGGGSGGDDGTTKRMFSDDGEGGVEGSRPPKEPLLSPGEGETSSGQQQ</sequence>
<feature type="compositionally biased region" description="Acidic residues" evidence="2">
    <location>
        <begin position="136"/>
        <end position="148"/>
    </location>
</feature>
<feature type="domain" description="Cas12f1-like TNB" evidence="3">
    <location>
        <begin position="361"/>
        <end position="424"/>
    </location>
</feature>
<dbReference type="Proteomes" id="UP000193648">
    <property type="component" value="Unassembled WGS sequence"/>
</dbReference>
<accession>A0A1Y2G6U9</accession>
<dbReference type="GeneID" id="33571096"/>
<dbReference type="Pfam" id="PF07282">
    <property type="entry name" value="Cas12f1-like_TNB"/>
    <property type="match status" value="1"/>
</dbReference>
<feature type="compositionally biased region" description="Low complexity" evidence="2">
    <location>
        <begin position="66"/>
        <end position="135"/>
    </location>
</feature>
<feature type="compositionally biased region" description="Gly residues" evidence="2">
    <location>
        <begin position="447"/>
        <end position="463"/>
    </location>
</feature>
<gene>
    <name evidence="4" type="ORF">BCR41DRAFT_401826</name>
</gene>
<feature type="region of interest" description="Disordered" evidence="2">
    <location>
        <begin position="52"/>
        <end position="155"/>
    </location>
</feature>
<evidence type="ECO:0000256" key="1">
    <source>
        <dbReference type="ARBA" id="ARBA00023125"/>
    </source>
</evidence>
<dbReference type="InParanoid" id="A0A1Y2G6U9"/>
<name>A0A1Y2G6U9_9FUNG</name>
<proteinExistence type="predicted"/>
<feature type="region of interest" description="Disordered" evidence="2">
    <location>
        <begin position="436"/>
        <end position="502"/>
    </location>
</feature>
<evidence type="ECO:0000313" key="4">
    <source>
        <dbReference type="EMBL" id="ORY98428.1"/>
    </source>
</evidence>
<dbReference type="AlphaFoldDB" id="A0A1Y2G6U9"/>
<evidence type="ECO:0000259" key="3">
    <source>
        <dbReference type="Pfam" id="PF07282"/>
    </source>
</evidence>
<evidence type="ECO:0000256" key="2">
    <source>
        <dbReference type="SAM" id="MobiDB-lite"/>
    </source>
</evidence>
<dbReference type="GO" id="GO:0003677">
    <property type="term" value="F:DNA binding"/>
    <property type="evidence" value="ECO:0007669"/>
    <property type="project" value="UniProtKB-KW"/>
</dbReference>
<dbReference type="EMBL" id="MCFF01000069">
    <property type="protein sequence ID" value="ORY98428.1"/>
    <property type="molecule type" value="Genomic_DNA"/>
</dbReference>
<protein>
    <recommendedName>
        <fullName evidence="3">Cas12f1-like TNB domain-containing protein</fullName>
    </recommendedName>
</protein>
<reference evidence="4 5" key="1">
    <citation type="submission" date="2016-07" db="EMBL/GenBank/DDBJ databases">
        <title>Pervasive Adenine N6-methylation of Active Genes in Fungi.</title>
        <authorList>
            <consortium name="DOE Joint Genome Institute"/>
            <person name="Mondo S.J."/>
            <person name="Dannebaum R.O."/>
            <person name="Kuo R.C."/>
            <person name="Labutti K."/>
            <person name="Haridas S."/>
            <person name="Kuo A."/>
            <person name="Salamov A."/>
            <person name="Ahrendt S.R."/>
            <person name="Lipzen A."/>
            <person name="Sullivan W."/>
            <person name="Andreopoulos W.B."/>
            <person name="Clum A."/>
            <person name="Lindquist E."/>
            <person name="Daum C."/>
            <person name="Ramamoorthy G.K."/>
            <person name="Gryganskyi A."/>
            <person name="Culley D."/>
            <person name="Magnuson J.K."/>
            <person name="James T.Y."/>
            <person name="O'Malley M.A."/>
            <person name="Stajich J.E."/>
            <person name="Spatafora J.W."/>
            <person name="Visel A."/>
            <person name="Grigoriev I.V."/>
        </authorList>
    </citation>
    <scope>NUCLEOTIDE SEQUENCE [LARGE SCALE GENOMIC DNA]</scope>
    <source>
        <strain evidence="4 5">NRRL 3116</strain>
    </source>
</reference>
<keyword evidence="1" id="KW-0238">DNA-binding</keyword>